<dbReference type="eggNOG" id="COG4191">
    <property type="taxonomic scope" value="Bacteria"/>
</dbReference>
<feature type="domain" description="Response regulatory" evidence="7">
    <location>
        <begin position="844"/>
        <end position="960"/>
    </location>
</feature>
<gene>
    <name evidence="10" type="ordered locus">Dole_3272</name>
</gene>
<dbReference type="Pfam" id="PF00512">
    <property type="entry name" value="HisKA"/>
    <property type="match status" value="1"/>
</dbReference>
<dbReference type="Gene3D" id="1.10.287.130">
    <property type="match status" value="1"/>
</dbReference>
<dbReference type="InterPro" id="IPR004358">
    <property type="entry name" value="Sig_transdc_His_kin-like_C"/>
</dbReference>
<dbReference type="Pfam" id="PF08448">
    <property type="entry name" value="PAS_4"/>
    <property type="match status" value="1"/>
</dbReference>
<dbReference type="InterPro" id="IPR000700">
    <property type="entry name" value="PAS-assoc_C"/>
</dbReference>
<dbReference type="EMBL" id="CP000859">
    <property type="protein sequence ID" value="ABW69075.1"/>
    <property type="molecule type" value="Genomic_DNA"/>
</dbReference>
<dbReference type="Gene3D" id="3.30.450.20">
    <property type="entry name" value="PAS domain"/>
    <property type="match status" value="3"/>
</dbReference>
<dbReference type="InterPro" id="IPR001789">
    <property type="entry name" value="Sig_transdc_resp-reg_receiver"/>
</dbReference>
<feature type="domain" description="PAC" evidence="9">
    <location>
        <begin position="528"/>
        <end position="580"/>
    </location>
</feature>
<dbReference type="InterPro" id="IPR003661">
    <property type="entry name" value="HisK_dim/P_dom"/>
</dbReference>
<evidence type="ECO:0000256" key="2">
    <source>
        <dbReference type="ARBA" id="ARBA00012438"/>
    </source>
</evidence>
<dbReference type="CDD" id="cd00082">
    <property type="entry name" value="HisKA"/>
    <property type="match status" value="1"/>
</dbReference>
<dbReference type="SUPFAM" id="SSF55874">
    <property type="entry name" value="ATPase domain of HSP90 chaperone/DNA topoisomerase II/histidine kinase"/>
    <property type="match status" value="1"/>
</dbReference>
<dbReference type="Gene3D" id="3.40.50.2300">
    <property type="match status" value="2"/>
</dbReference>
<feature type="domain" description="Histidine kinase" evidence="6">
    <location>
        <begin position="600"/>
        <end position="823"/>
    </location>
</feature>
<dbReference type="GO" id="GO:0000155">
    <property type="term" value="F:phosphorelay sensor kinase activity"/>
    <property type="evidence" value="ECO:0007669"/>
    <property type="project" value="InterPro"/>
</dbReference>
<accession>A9A0Q8</accession>
<dbReference type="Proteomes" id="UP000008561">
    <property type="component" value="Chromosome"/>
</dbReference>
<dbReference type="SMART" id="SM00091">
    <property type="entry name" value="PAS"/>
    <property type="match status" value="3"/>
</dbReference>
<name>A9A0Q8_DESOH</name>
<dbReference type="EC" id="2.7.13.3" evidence="2"/>
<proteinExistence type="predicted"/>
<dbReference type="CDD" id="cd00130">
    <property type="entry name" value="PAS"/>
    <property type="match status" value="3"/>
</dbReference>
<dbReference type="PANTHER" id="PTHR43065:SF42">
    <property type="entry name" value="TWO-COMPONENT SENSOR PPRA"/>
    <property type="match status" value="1"/>
</dbReference>
<dbReference type="SMART" id="SM00448">
    <property type="entry name" value="REC"/>
    <property type="match status" value="2"/>
</dbReference>
<evidence type="ECO:0000256" key="5">
    <source>
        <dbReference type="SAM" id="Coils"/>
    </source>
</evidence>
<dbReference type="Gene3D" id="3.30.565.10">
    <property type="entry name" value="Histidine kinase-like ATPase, C-terminal domain"/>
    <property type="match status" value="1"/>
</dbReference>
<evidence type="ECO:0000256" key="3">
    <source>
        <dbReference type="ARBA" id="ARBA00022553"/>
    </source>
</evidence>
<evidence type="ECO:0000259" key="7">
    <source>
        <dbReference type="PROSITE" id="PS50110"/>
    </source>
</evidence>
<dbReference type="SUPFAM" id="SSF52172">
    <property type="entry name" value="CheY-like"/>
    <property type="match status" value="2"/>
</dbReference>
<dbReference type="SUPFAM" id="SSF47384">
    <property type="entry name" value="Homodimeric domain of signal transducing histidine kinase"/>
    <property type="match status" value="1"/>
</dbReference>
<dbReference type="InterPro" id="IPR001610">
    <property type="entry name" value="PAC"/>
</dbReference>
<dbReference type="PANTHER" id="PTHR43065">
    <property type="entry name" value="SENSOR HISTIDINE KINASE"/>
    <property type="match status" value="1"/>
</dbReference>
<keyword evidence="3 4" id="KW-0597">Phosphoprotein</keyword>
<keyword evidence="10" id="KW-0808">Transferase</keyword>
<dbReference type="OrthoDB" id="9806821at2"/>
<dbReference type="Pfam" id="PF02518">
    <property type="entry name" value="HATPase_c"/>
    <property type="match status" value="1"/>
</dbReference>
<protein>
    <recommendedName>
        <fullName evidence="2">histidine kinase</fullName>
        <ecNumber evidence="2">2.7.13.3</ecNumber>
    </recommendedName>
</protein>
<dbReference type="PROSITE" id="PS50113">
    <property type="entry name" value="PAC"/>
    <property type="match status" value="2"/>
</dbReference>
<dbReference type="PRINTS" id="PR00344">
    <property type="entry name" value="BCTRLSENSOR"/>
</dbReference>
<dbReference type="SMART" id="SM00086">
    <property type="entry name" value="PAC"/>
    <property type="match status" value="3"/>
</dbReference>
<organism evidence="10 11">
    <name type="scientific">Desulfosudis oleivorans (strain DSM 6200 / JCM 39069 / Hxd3)</name>
    <name type="common">Desulfococcus oleovorans</name>
    <dbReference type="NCBI Taxonomy" id="96561"/>
    <lineage>
        <taxon>Bacteria</taxon>
        <taxon>Pseudomonadati</taxon>
        <taxon>Thermodesulfobacteriota</taxon>
        <taxon>Desulfobacteria</taxon>
        <taxon>Desulfobacterales</taxon>
        <taxon>Desulfosudaceae</taxon>
        <taxon>Desulfosudis</taxon>
    </lineage>
</organism>
<evidence type="ECO:0000256" key="1">
    <source>
        <dbReference type="ARBA" id="ARBA00000085"/>
    </source>
</evidence>
<dbReference type="Pfam" id="PF08447">
    <property type="entry name" value="PAS_3"/>
    <property type="match status" value="1"/>
</dbReference>
<dbReference type="PROSITE" id="PS50112">
    <property type="entry name" value="PAS"/>
    <property type="match status" value="3"/>
</dbReference>
<dbReference type="AlphaFoldDB" id="A9A0Q8"/>
<dbReference type="InterPro" id="IPR036890">
    <property type="entry name" value="HATPase_C_sf"/>
</dbReference>
<dbReference type="SMART" id="SM00388">
    <property type="entry name" value="HisKA"/>
    <property type="match status" value="1"/>
</dbReference>
<dbReference type="KEGG" id="dol:Dole_3272"/>
<dbReference type="eggNOG" id="COG3437">
    <property type="taxonomic scope" value="Bacteria"/>
</dbReference>
<feature type="modified residue" description="4-aspartylphosphate" evidence="4">
    <location>
        <position position="895"/>
    </location>
</feature>
<dbReference type="InterPro" id="IPR011006">
    <property type="entry name" value="CheY-like_superfamily"/>
</dbReference>
<sequence length="962" mass="107927">MRSFFHHSSFRIHHSFKRENTMNILIVDDREENRYLLERLLQGNGHTVRQAANGAEAMEILTAGGIDLVISDILMPVMDGFQLCRKVKTDETLHAIPFIVYTATYTGPQDEAFALKIGADRFIQKPCEVDVLLSAINEVMAVGGGRVAEPVQEEEALKLYSERLIRKLEQKMLQAEQELQARQEAEQALRESESRFRLLAETAPVGIIIEDRDQNVLYVSPTCISLCGYAPEETPTMEAWFSLVCPDETLRNRVRAEWAAAVETATKTGVEIQPMEFPVTCRDGTVRDIEFRMSATQDLDFVVLSDVTSRRRAEQALRESERKYRRLAENTSDVVWTADMNLNTTYVSPSVERLVGEPVGLHIQRTMEEKFPADSLNRLYAVFAKELENEKDPACDKNRSRLVEVQHFRADSSTVWVSINISFIRDTTGRPIGLQGITRDITERKQAEQALRESEERYRTILENIEAGYYEVDLAGNFTFFNQAMCQILGYAEDELLGMNNRSYMDDENAKKVFHTFNQVFTSGKTAKAFDWELIRKDNTRCFVDTSIALMRDAENNPVGFRGIARDISEWKQAEAERERLSTQLLQAQKMESVGRLAGGVAHDFNNMLSVILGYTELAMHRVPPHDPLYEDLREILSAAKRSSEITRQLLAFARKQTSSPKVIDLSDTVENMLKMLRRLIGEDIDLAWNPGPGLWTVNMDPAQISQILANLLVNARDAIGGVGKVTIETGNVSFDQDYCEDHNEFLPGDYVVLAVSDDGCGMDRKTRDRLFEPFFTTKEVGKGTGLGLATVYGIVSQNNGFINVYSEPGQGTTFRIYLPRHGGALSTAHQPGPATAPRGTGETILVVEDEAAILKLTQRVLSGLGYTVLTAETPAQALKLAMEHSDRIDLLITDVIMPEMNGRDLADRLNALQPDLKILYMSGYTADVIAHRGILEPGVHFIQKPFSNQDLAKKVKAVLGG</sequence>
<keyword evidence="11" id="KW-1185">Reference proteome</keyword>
<dbReference type="InterPro" id="IPR000014">
    <property type="entry name" value="PAS"/>
</dbReference>
<dbReference type="STRING" id="96561.Dole_3272"/>
<evidence type="ECO:0000259" key="9">
    <source>
        <dbReference type="PROSITE" id="PS50113"/>
    </source>
</evidence>
<dbReference type="InterPro" id="IPR013656">
    <property type="entry name" value="PAS_4"/>
</dbReference>
<feature type="domain" description="Response regulatory" evidence="7">
    <location>
        <begin position="23"/>
        <end position="140"/>
    </location>
</feature>
<dbReference type="InterPro" id="IPR036097">
    <property type="entry name" value="HisK_dim/P_sf"/>
</dbReference>
<evidence type="ECO:0000313" key="10">
    <source>
        <dbReference type="EMBL" id="ABW69075.1"/>
    </source>
</evidence>
<feature type="coiled-coil region" evidence="5">
    <location>
        <begin position="437"/>
        <end position="464"/>
    </location>
</feature>
<dbReference type="InterPro" id="IPR003594">
    <property type="entry name" value="HATPase_dom"/>
</dbReference>
<keyword evidence="10" id="KW-0418">Kinase</keyword>
<dbReference type="Pfam" id="PF00072">
    <property type="entry name" value="Response_reg"/>
    <property type="match status" value="2"/>
</dbReference>
<feature type="coiled-coil region" evidence="5">
    <location>
        <begin position="158"/>
        <end position="202"/>
    </location>
</feature>
<evidence type="ECO:0000313" key="11">
    <source>
        <dbReference type="Proteomes" id="UP000008561"/>
    </source>
</evidence>
<feature type="domain" description="PAS" evidence="8">
    <location>
        <begin position="454"/>
        <end position="524"/>
    </location>
</feature>
<comment type="catalytic activity">
    <reaction evidence="1">
        <text>ATP + protein L-histidine = ADP + protein N-phospho-L-histidine.</text>
        <dbReference type="EC" id="2.7.13.3"/>
    </reaction>
</comment>
<evidence type="ECO:0000259" key="6">
    <source>
        <dbReference type="PROSITE" id="PS50109"/>
    </source>
</evidence>
<feature type="modified residue" description="4-aspartylphosphate" evidence="4">
    <location>
        <position position="72"/>
    </location>
</feature>
<dbReference type="Pfam" id="PF13426">
    <property type="entry name" value="PAS_9"/>
    <property type="match status" value="1"/>
</dbReference>
<dbReference type="HOGENOM" id="CLU_000445_114_51_7"/>
<feature type="domain" description="PAC" evidence="9">
    <location>
        <begin position="401"/>
        <end position="453"/>
    </location>
</feature>
<reference evidence="10 11" key="1">
    <citation type="submission" date="2007-10" db="EMBL/GenBank/DDBJ databases">
        <title>Complete sequence of Desulfococcus oleovorans Hxd3.</title>
        <authorList>
            <consortium name="US DOE Joint Genome Institute"/>
            <person name="Copeland A."/>
            <person name="Lucas S."/>
            <person name="Lapidus A."/>
            <person name="Barry K."/>
            <person name="Glavina del Rio T."/>
            <person name="Dalin E."/>
            <person name="Tice H."/>
            <person name="Pitluck S."/>
            <person name="Kiss H."/>
            <person name="Brettin T."/>
            <person name="Bruce D."/>
            <person name="Detter J.C."/>
            <person name="Han C."/>
            <person name="Schmutz J."/>
            <person name="Larimer F."/>
            <person name="Land M."/>
            <person name="Hauser L."/>
            <person name="Kyrpides N."/>
            <person name="Kim E."/>
            <person name="Wawrik B."/>
            <person name="Richardson P."/>
        </authorList>
    </citation>
    <scope>NUCLEOTIDE SEQUENCE [LARGE SCALE GENOMIC DNA]</scope>
    <source>
        <strain evidence="11">DSM 6200 / JCM 39069 / Hxd3</strain>
    </source>
</reference>
<dbReference type="SMART" id="SM00387">
    <property type="entry name" value="HATPase_c"/>
    <property type="match status" value="1"/>
</dbReference>
<dbReference type="eggNOG" id="COG3829">
    <property type="taxonomic scope" value="Bacteria"/>
</dbReference>
<dbReference type="InterPro" id="IPR013655">
    <property type="entry name" value="PAS_fold_3"/>
</dbReference>
<dbReference type="PROSITE" id="PS50110">
    <property type="entry name" value="RESPONSE_REGULATORY"/>
    <property type="match status" value="2"/>
</dbReference>
<dbReference type="eggNOG" id="COG0784">
    <property type="taxonomic scope" value="Bacteria"/>
</dbReference>
<dbReference type="eggNOG" id="COG2202">
    <property type="taxonomic scope" value="Bacteria"/>
</dbReference>
<evidence type="ECO:0000259" key="8">
    <source>
        <dbReference type="PROSITE" id="PS50112"/>
    </source>
</evidence>
<dbReference type="InterPro" id="IPR035965">
    <property type="entry name" value="PAS-like_dom_sf"/>
</dbReference>
<feature type="domain" description="PAS" evidence="8">
    <location>
        <begin position="320"/>
        <end position="356"/>
    </location>
</feature>
<dbReference type="SUPFAM" id="SSF55785">
    <property type="entry name" value="PYP-like sensor domain (PAS domain)"/>
    <property type="match status" value="3"/>
</dbReference>
<dbReference type="PROSITE" id="PS50109">
    <property type="entry name" value="HIS_KIN"/>
    <property type="match status" value="1"/>
</dbReference>
<dbReference type="InterPro" id="IPR005467">
    <property type="entry name" value="His_kinase_dom"/>
</dbReference>
<evidence type="ECO:0000256" key="4">
    <source>
        <dbReference type="PROSITE-ProRule" id="PRU00169"/>
    </source>
</evidence>
<keyword evidence="5" id="KW-0175">Coiled coil</keyword>
<feature type="domain" description="PAS" evidence="8">
    <location>
        <begin position="192"/>
        <end position="248"/>
    </location>
</feature>
<dbReference type="NCBIfam" id="TIGR00229">
    <property type="entry name" value="sensory_box"/>
    <property type="match status" value="3"/>
</dbReference>